<keyword evidence="1" id="KW-0175">Coiled coil</keyword>
<dbReference type="RefSeq" id="WP_337310037.1">
    <property type="nucleotide sequence ID" value="NZ_JAEKNS010000053.1"/>
</dbReference>
<reference evidence="2 3" key="1">
    <citation type="submission" date="2020-10" db="EMBL/GenBank/DDBJ databases">
        <title>Ca. Dormibacterota MAGs.</title>
        <authorList>
            <person name="Montgomery K."/>
        </authorList>
    </citation>
    <scope>NUCLEOTIDE SEQUENCE [LARGE SCALE GENOMIC DNA]</scope>
    <source>
        <strain evidence="2">SC8812_S17_18</strain>
    </source>
</reference>
<dbReference type="AlphaFoldDB" id="A0A934JZG6"/>
<comment type="caution">
    <text evidence="2">The sequence shown here is derived from an EMBL/GenBank/DDBJ whole genome shotgun (WGS) entry which is preliminary data.</text>
</comment>
<evidence type="ECO:0000313" key="3">
    <source>
        <dbReference type="Proteomes" id="UP000606991"/>
    </source>
</evidence>
<proteinExistence type="predicted"/>
<organism evidence="2 3">
    <name type="scientific">Candidatus Aeolococcus gillhamiae</name>
    <dbReference type="NCBI Taxonomy" id="3127015"/>
    <lineage>
        <taxon>Bacteria</taxon>
        <taxon>Bacillati</taxon>
        <taxon>Candidatus Dormiibacterota</taxon>
        <taxon>Candidatus Dormibacteria</taxon>
        <taxon>Candidatus Aeolococcales</taxon>
        <taxon>Candidatus Aeolococcaceae</taxon>
        <taxon>Candidatus Aeolococcus</taxon>
    </lineage>
</organism>
<dbReference type="Proteomes" id="UP000606991">
    <property type="component" value="Unassembled WGS sequence"/>
</dbReference>
<sequence>MSRSVPDDVAAAWQQTIDASALAAVASSRSLHQGLAQWQLDLVREALADGASWEDIGEALGTTRQAAWARFHRALDEGGQLRMAQPSRRERISAIKDAGIARIRQLEEQWQIERSRLRDEMAQTQRNLKEAQRLHTRRQKEARDELRRAITAASWELHAG</sequence>
<evidence type="ECO:0000313" key="2">
    <source>
        <dbReference type="EMBL" id="MBJ7594118.1"/>
    </source>
</evidence>
<gene>
    <name evidence="2" type="ORF">JF886_04520</name>
</gene>
<evidence type="ECO:0000256" key="1">
    <source>
        <dbReference type="SAM" id="Coils"/>
    </source>
</evidence>
<protein>
    <submittedName>
        <fullName evidence="2">Uncharacterized protein</fullName>
    </submittedName>
</protein>
<feature type="coiled-coil region" evidence="1">
    <location>
        <begin position="100"/>
        <end position="141"/>
    </location>
</feature>
<accession>A0A934JZG6</accession>
<name>A0A934JZG6_9BACT</name>
<dbReference type="EMBL" id="JAEKNS010000053">
    <property type="protein sequence ID" value="MBJ7594118.1"/>
    <property type="molecule type" value="Genomic_DNA"/>
</dbReference>